<evidence type="ECO:0000313" key="3">
    <source>
        <dbReference type="Proteomes" id="UP000277204"/>
    </source>
</evidence>
<feature type="region of interest" description="Disordered" evidence="1">
    <location>
        <begin position="213"/>
        <end position="234"/>
    </location>
</feature>
<dbReference type="GO" id="GO:0045332">
    <property type="term" value="P:phospholipid translocation"/>
    <property type="evidence" value="ECO:0007669"/>
    <property type="project" value="TreeGrafter"/>
</dbReference>
<gene>
    <name evidence="2" type="ORF">SMRZ_LOCUS12878</name>
</gene>
<dbReference type="AlphaFoldDB" id="A0A3P8AZQ5"/>
<dbReference type="GO" id="GO:0005783">
    <property type="term" value="C:endoplasmic reticulum"/>
    <property type="evidence" value="ECO:0007669"/>
    <property type="project" value="TreeGrafter"/>
</dbReference>
<dbReference type="Pfam" id="PF00702">
    <property type="entry name" value="Hydrolase"/>
    <property type="match status" value="1"/>
</dbReference>
<organism evidence="2 3">
    <name type="scientific">Schistosoma margrebowiei</name>
    <dbReference type="NCBI Taxonomy" id="48269"/>
    <lineage>
        <taxon>Eukaryota</taxon>
        <taxon>Metazoa</taxon>
        <taxon>Spiralia</taxon>
        <taxon>Lophotrochozoa</taxon>
        <taxon>Platyhelminthes</taxon>
        <taxon>Trematoda</taxon>
        <taxon>Digenea</taxon>
        <taxon>Strigeidida</taxon>
        <taxon>Schistosomatoidea</taxon>
        <taxon>Schistosomatidae</taxon>
        <taxon>Schistosoma</taxon>
    </lineage>
</organism>
<dbReference type="InterPro" id="IPR036412">
    <property type="entry name" value="HAD-like_sf"/>
</dbReference>
<evidence type="ECO:0000256" key="1">
    <source>
        <dbReference type="SAM" id="MobiDB-lite"/>
    </source>
</evidence>
<dbReference type="PANTHER" id="PTHR24092">
    <property type="entry name" value="PROBABLE PHOSPHOLIPID-TRANSPORTING ATPASE"/>
    <property type="match status" value="1"/>
</dbReference>
<dbReference type="GO" id="GO:0140326">
    <property type="term" value="F:ATPase-coupled intramembrane lipid transporter activity"/>
    <property type="evidence" value="ECO:0007669"/>
    <property type="project" value="TreeGrafter"/>
</dbReference>
<feature type="non-terminal residue" evidence="2">
    <location>
        <position position="234"/>
    </location>
</feature>
<dbReference type="GO" id="GO:0005886">
    <property type="term" value="C:plasma membrane"/>
    <property type="evidence" value="ECO:0007669"/>
    <property type="project" value="TreeGrafter"/>
</dbReference>
<sequence>MKQLASKYVTQFAINGLRTLVYASRQVDSREYYHLLNEFYHANSLFGSERSDALKIIYSKIEYNLTLVSVTGVEDKLQPGVHECLKNLRDAGIQIWVLTGDKEETAITVSRSAGHFTPNMSLIHLTNCDDLFTFAYKLFNYLEKLKIYREKRNLNKKIKLLLKKPIHLIKMKTNLKCRMKVEFNYQNNSIDEMDLYNNKQLFTNRSLQHELDRPRYRHSKRPGSSGEPMALVID</sequence>
<dbReference type="Gene3D" id="3.40.50.1000">
    <property type="entry name" value="HAD superfamily/HAD-like"/>
    <property type="match status" value="1"/>
</dbReference>
<dbReference type="PANTHER" id="PTHR24092:SF175">
    <property type="entry name" value="PHOSPHOLIPID-TRANSPORTING ATPASE"/>
    <property type="match status" value="1"/>
</dbReference>
<dbReference type="InterPro" id="IPR023214">
    <property type="entry name" value="HAD_sf"/>
</dbReference>
<dbReference type="SUPFAM" id="SSF56784">
    <property type="entry name" value="HAD-like"/>
    <property type="match status" value="1"/>
</dbReference>
<evidence type="ECO:0008006" key="4">
    <source>
        <dbReference type="Google" id="ProtNLM"/>
    </source>
</evidence>
<dbReference type="EMBL" id="UZAI01008660">
    <property type="protein sequence ID" value="VDP02658.1"/>
    <property type="molecule type" value="Genomic_DNA"/>
</dbReference>
<proteinExistence type="predicted"/>
<keyword evidence="3" id="KW-1185">Reference proteome</keyword>
<name>A0A3P8AZQ5_9TREM</name>
<evidence type="ECO:0000313" key="2">
    <source>
        <dbReference type="EMBL" id="VDP02658.1"/>
    </source>
</evidence>
<accession>A0A3P8AZQ5</accession>
<reference evidence="2 3" key="1">
    <citation type="submission" date="2018-11" db="EMBL/GenBank/DDBJ databases">
        <authorList>
            <consortium name="Pathogen Informatics"/>
        </authorList>
    </citation>
    <scope>NUCLEOTIDE SEQUENCE [LARGE SCALE GENOMIC DNA]</scope>
    <source>
        <strain evidence="2 3">Zambia</strain>
    </source>
</reference>
<protein>
    <recommendedName>
        <fullName evidence="4">P-type ATPase C-terminal domain-containing protein</fullName>
    </recommendedName>
</protein>
<dbReference type="Proteomes" id="UP000277204">
    <property type="component" value="Unassembled WGS sequence"/>
</dbReference>